<accession>A0A1B6HB58</accession>
<evidence type="ECO:0000259" key="7">
    <source>
        <dbReference type="PROSITE" id="PS50940"/>
    </source>
</evidence>
<feature type="non-terminal residue" evidence="8">
    <location>
        <position position="1"/>
    </location>
</feature>
<dbReference type="Pfam" id="PF01607">
    <property type="entry name" value="CBM_14"/>
    <property type="match status" value="1"/>
</dbReference>
<evidence type="ECO:0000313" key="8">
    <source>
        <dbReference type="EMBL" id="JAS71941.1"/>
    </source>
</evidence>
<gene>
    <name evidence="8" type="ORF">g.9580</name>
</gene>
<dbReference type="EMBL" id="GECU01035765">
    <property type="protein sequence ID" value="JAS71941.1"/>
    <property type="molecule type" value="Transcribed_RNA"/>
</dbReference>
<proteinExistence type="predicted"/>
<evidence type="ECO:0000256" key="6">
    <source>
        <dbReference type="SAM" id="SignalP"/>
    </source>
</evidence>
<dbReference type="GO" id="GO:0008061">
    <property type="term" value="F:chitin binding"/>
    <property type="evidence" value="ECO:0007669"/>
    <property type="project" value="UniProtKB-KW"/>
</dbReference>
<organism evidence="8">
    <name type="scientific">Homalodisca liturata</name>
    <dbReference type="NCBI Taxonomy" id="320908"/>
    <lineage>
        <taxon>Eukaryota</taxon>
        <taxon>Metazoa</taxon>
        <taxon>Ecdysozoa</taxon>
        <taxon>Arthropoda</taxon>
        <taxon>Hexapoda</taxon>
        <taxon>Insecta</taxon>
        <taxon>Pterygota</taxon>
        <taxon>Neoptera</taxon>
        <taxon>Paraneoptera</taxon>
        <taxon>Hemiptera</taxon>
        <taxon>Auchenorrhyncha</taxon>
        <taxon>Membracoidea</taxon>
        <taxon>Cicadellidae</taxon>
        <taxon>Cicadellinae</taxon>
        <taxon>Proconiini</taxon>
        <taxon>Homalodisca</taxon>
    </lineage>
</organism>
<dbReference type="GO" id="GO:0005576">
    <property type="term" value="C:extracellular region"/>
    <property type="evidence" value="ECO:0007669"/>
    <property type="project" value="InterPro"/>
</dbReference>
<feature type="domain" description="Chitin-binding type-2" evidence="7">
    <location>
        <begin position="28"/>
        <end position="82"/>
    </location>
</feature>
<dbReference type="SMART" id="SM00494">
    <property type="entry name" value="ChtBD2"/>
    <property type="match status" value="1"/>
</dbReference>
<dbReference type="SUPFAM" id="SSF57625">
    <property type="entry name" value="Invertebrate chitin-binding proteins"/>
    <property type="match status" value="1"/>
</dbReference>
<dbReference type="PANTHER" id="PTHR23301">
    <property type="entry name" value="CHITIN BINDING PERITROPHIN-A"/>
    <property type="match status" value="1"/>
</dbReference>
<keyword evidence="1" id="KW-0147">Chitin-binding</keyword>
<reference evidence="8" key="1">
    <citation type="submission" date="2015-11" db="EMBL/GenBank/DDBJ databases">
        <title>De novo transcriptome assembly of four potential Pierce s Disease insect vectors from Arizona vineyards.</title>
        <authorList>
            <person name="Tassone E.E."/>
        </authorList>
    </citation>
    <scope>NUCLEOTIDE SEQUENCE</scope>
</reference>
<name>A0A1B6HB58_9HEMI</name>
<evidence type="ECO:0000256" key="2">
    <source>
        <dbReference type="ARBA" id="ARBA00022729"/>
    </source>
</evidence>
<dbReference type="InterPro" id="IPR002557">
    <property type="entry name" value="Chitin-bd_dom"/>
</dbReference>
<evidence type="ECO:0000256" key="4">
    <source>
        <dbReference type="ARBA" id="ARBA00023157"/>
    </source>
</evidence>
<sequence length="101" mass="11619">SILSHSPSKMFFQLLLFTILAVSADISKTKCKDGQYEPYPFDCAKFKQCDHGRWLVRDCGPGTHWNQAIKTCDWPYNVDCTPLKTEAPYTTVRPYPCIDIR</sequence>
<dbReference type="PANTHER" id="PTHR23301:SF0">
    <property type="entry name" value="CHITIN-BINDING TYPE-2 DOMAIN-CONTAINING PROTEIN-RELATED"/>
    <property type="match status" value="1"/>
</dbReference>
<feature type="chain" id="PRO_5008584262" description="Chitin-binding type-2 domain-containing protein" evidence="6">
    <location>
        <begin position="25"/>
        <end position="101"/>
    </location>
</feature>
<keyword evidence="3" id="KW-0677">Repeat</keyword>
<dbReference type="Gene3D" id="2.170.140.10">
    <property type="entry name" value="Chitin binding domain"/>
    <property type="match status" value="1"/>
</dbReference>
<keyword evidence="2 6" id="KW-0732">Signal</keyword>
<keyword evidence="5" id="KW-0325">Glycoprotein</keyword>
<feature type="signal peptide" evidence="6">
    <location>
        <begin position="1"/>
        <end position="24"/>
    </location>
</feature>
<protein>
    <recommendedName>
        <fullName evidence="7">Chitin-binding type-2 domain-containing protein</fullName>
    </recommendedName>
</protein>
<dbReference type="PROSITE" id="PS50940">
    <property type="entry name" value="CHIT_BIND_II"/>
    <property type="match status" value="1"/>
</dbReference>
<dbReference type="InterPro" id="IPR051940">
    <property type="entry name" value="Chitin_bind-dev_reg"/>
</dbReference>
<evidence type="ECO:0000256" key="1">
    <source>
        <dbReference type="ARBA" id="ARBA00022669"/>
    </source>
</evidence>
<evidence type="ECO:0000256" key="3">
    <source>
        <dbReference type="ARBA" id="ARBA00022737"/>
    </source>
</evidence>
<evidence type="ECO:0000256" key="5">
    <source>
        <dbReference type="ARBA" id="ARBA00023180"/>
    </source>
</evidence>
<dbReference type="AlphaFoldDB" id="A0A1B6HB58"/>
<dbReference type="InterPro" id="IPR036508">
    <property type="entry name" value="Chitin-bd_dom_sf"/>
</dbReference>
<keyword evidence="4" id="KW-1015">Disulfide bond</keyword>